<dbReference type="Gene3D" id="3.90.190.10">
    <property type="entry name" value="Protein tyrosine phosphatase superfamily"/>
    <property type="match status" value="1"/>
</dbReference>
<proteinExistence type="predicted"/>
<protein>
    <submittedName>
        <fullName evidence="1">PALD1</fullName>
    </submittedName>
</protein>
<comment type="caution">
    <text evidence="1">The sequence shown here is derived from an EMBL/GenBank/DDBJ whole genome shotgun (WGS) entry which is preliminary data.</text>
</comment>
<evidence type="ECO:0000313" key="2">
    <source>
        <dbReference type="Proteomes" id="UP000593567"/>
    </source>
</evidence>
<accession>A0A7J7KJB8</accession>
<keyword evidence="2" id="KW-1185">Reference proteome</keyword>
<dbReference type="InterPro" id="IPR029021">
    <property type="entry name" value="Prot-tyrosine_phosphatase-like"/>
</dbReference>
<evidence type="ECO:0000313" key="1">
    <source>
        <dbReference type="EMBL" id="KAF6037974.1"/>
    </source>
</evidence>
<dbReference type="SMART" id="SM01301">
    <property type="entry name" value="PTPlike_phytase"/>
    <property type="match status" value="1"/>
</dbReference>
<dbReference type="EMBL" id="VXIV02000492">
    <property type="protein sequence ID" value="KAF6037974.1"/>
    <property type="molecule type" value="Genomic_DNA"/>
</dbReference>
<organism evidence="1 2">
    <name type="scientific">Bugula neritina</name>
    <name type="common">Brown bryozoan</name>
    <name type="synonym">Sertularia neritina</name>
    <dbReference type="NCBI Taxonomy" id="10212"/>
    <lineage>
        <taxon>Eukaryota</taxon>
        <taxon>Metazoa</taxon>
        <taxon>Spiralia</taxon>
        <taxon>Lophotrochozoa</taxon>
        <taxon>Bryozoa</taxon>
        <taxon>Gymnolaemata</taxon>
        <taxon>Cheilostomatida</taxon>
        <taxon>Flustrina</taxon>
        <taxon>Buguloidea</taxon>
        <taxon>Bugulidae</taxon>
        <taxon>Bugula</taxon>
    </lineage>
</organism>
<sequence>MCKLAETTFDPTHDVILIEDGNVNNARCHFATCLTLLARGYGRRLERWVSFLYLETIEFTNRAVDVLINASDDGKQCKEEVDWLLSTIAKSTGANTIHDKLIELSNKQTRKVKQEVWLEEDVYITQLYIFLIIFNIYCHSQWQLKDRVLFSTWMKCSSKFLPILRATLFPLPLLSDTSISRFGKALVLVNNSNRDEDHLCTYSSNGCANLRKIPGLPIYGVCQPSRKGFGSLSTWLMTKFKHTSVTLISVREDVSVMCDGEVYCLRYKSQPHKSLSLHQTSSTELYKLQSLIKSTLEHTTSVSQFFHNSKSVAESPEIQAPIDAYLSVEKTTFLQIPIPLDKSPSVSAFQQIQKIASSIFHDFKETGEQAALVFCCGDGRDRTTTAMSIAGLVWCNATSYGYGAAKGEAERISIWDAQYTKGEFQVIQGITATLPGGHQTKREVDYILDQCFETSSMMHYHVREEIFVIFKKARKMKQTLQQQGDNDEGICIRGPKKGTGIETDLASYCKALHRKSLDNLERYAMLIIFNAYLNRVKMYTDDHLAAPDECVTASFENWISEVVFNSGILSILDDLSFKEFEDVCSLNSRINRNCKYQKP</sequence>
<dbReference type="AlphaFoldDB" id="A0A7J7KJB8"/>
<gene>
    <name evidence="1" type="ORF">EB796_003726</name>
</gene>
<dbReference type="SUPFAM" id="SSF52799">
    <property type="entry name" value="(Phosphotyrosine protein) phosphatases II"/>
    <property type="match status" value="1"/>
</dbReference>
<dbReference type="OrthoDB" id="66369at2759"/>
<reference evidence="1" key="1">
    <citation type="submission" date="2020-06" db="EMBL/GenBank/DDBJ databases">
        <title>Draft genome of Bugula neritina, a colonial animal packing powerful symbionts and potential medicines.</title>
        <authorList>
            <person name="Rayko M."/>
        </authorList>
    </citation>
    <scope>NUCLEOTIDE SEQUENCE [LARGE SCALE GENOMIC DNA]</scope>
    <source>
        <strain evidence="1">Kwan_BN1</strain>
    </source>
</reference>
<dbReference type="Pfam" id="PF14566">
    <property type="entry name" value="PTPlike_phytase"/>
    <property type="match status" value="1"/>
</dbReference>
<name>A0A7J7KJB8_BUGNE</name>
<dbReference type="Proteomes" id="UP000593567">
    <property type="component" value="Unassembled WGS sequence"/>
</dbReference>